<evidence type="ECO:0000313" key="2">
    <source>
        <dbReference type="Proteomes" id="UP000069940"/>
    </source>
</evidence>
<dbReference type="Gene3D" id="1.10.238.270">
    <property type="match status" value="1"/>
</dbReference>
<accession>A0ABM1ZMM6</accession>
<dbReference type="EnsemblMetazoa" id="AALFPA23_019937.R29360">
    <property type="protein sequence ID" value="AALFPA23_019937.P29360"/>
    <property type="gene ID" value="AALFPA23_019937"/>
</dbReference>
<sequence length="101" mass="11991">MECYYQKLNIIDENTLLMDKVNLYLESLEVPAREFYKAVFQTCDDQLMEVKEHKLVTICSTFAADMNQCVRKFVNQRCPEQYFRETELCNQVKAGRDLCMN</sequence>
<dbReference type="Proteomes" id="UP000069940">
    <property type="component" value="Unassembled WGS sequence"/>
</dbReference>
<organism evidence="1 2">
    <name type="scientific">Aedes albopictus</name>
    <name type="common">Asian tiger mosquito</name>
    <name type="synonym">Stegomyia albopicta</name>
    <dbReference type="NCBI Taxonomy" id="7160"/>
    <lineage>
        <taxon>Eukaryota</taxon>
        <taxon>Metazoa</taxon>
        <taxon>Ecdysozoa</taxon>
        <taxon>Arthropoda</taxon>
        <taxon>Hexapoda</taxon>
        <taxon>Insecta</taxon>
        <taxon>Pterygota</taxon>
        <taxon>Neoptera</taxon>
        <taxon>Endopterygota</taxon>
        <taxon>Diptera</taxon>
        <taxon>Nematocera</taxon>
        <taxon>Culicoidea</taxon>
        <taxon>Culicidae</taxon>
        <taxon>Culicinae</taxon>
        <taxon>Aedini</taxon>
        <taxon>Aedes</taxon>
        <taxon>Stegomyia</taxon>
    </lineage>
</organism>
<dbReference type="RefSeq" id="XP_029709525.2">
    <property type="nucleotide sequence ID" value="XM_029853665.2"/>
</dbReference>
<name>A0ABM1ZMM6_AEDAL</name>
<evidence type="ECO:0000313" key="1">
    <source>
        <dbReference type="EnsemblMetazoa" id="AALFPA23_019937.P29360"/>
    </source>
</evidence>
<dbReference type="GeneID" id="109419743"/>
<reference evidence="1" key="2">
    <citation type="submission" date="2025-05" db="UniProtKB">
        <authorList>
            <consortium name="EnsemblMetazoa"/>
        </authorList>
    </citation>
    <scope>IDENTIFICATION</scope>
    <source>
        <strain evidence="1">Foshan</strain>
    </source>
</reference>
<keyword evidence="2" id="KW-1185">Reference proteome</keyword>
<reference evidence="2" key="1">
    <citation type="journal article" date="2015" name="Proc. Natl. Acad. Sci. U.S.A.">
        <title>Genome sequence of the Asian Tiger mosquito, Aedes albopictus, reveals insights into its biology, genetics, and evolution.</title>
        <authorList>
            <person name="Chen X.G."/>
            <person name="Jiang X."/>
            <person name="Gu J."/>
            <person name="Xu M."/>
            <person name="Wu Y."/>
            <person name="Deng Y."/>
            <person name="Zhang C."/>
            <person name="Bonizzoni M."/>
            <person name="Dermauw W."/>
            <person name="Vontas J."/>
            <person name="Armbruster P."/>
            <person name="Huang X."/>
            <person name="Yang Y."/>
            <person name="Zhang H."/>
            <person name="He W."/>
            <person name="Peng H."/>
            <person name="Liu Y."/>
            <person name="Wu K."/>
            <person name="Chen J."/>
            <person name="Lirakis M."/>
            <person name="Topalis P."/>
            <person name="Van Leeuwen T."/>
            <person name="Hall A.B."/>
            <person name="Jiang X."/>
            <person name="Thorpe C."/>
            <person name="Mueller R.L."/>
            <person name="Sun C."/>
            <person name="Waterhouse R.M."/>
            <person name="Yan G."/>
            <person name="Tu Z.J."/>
            <person name="Fang X."/>
            <person name="James A.A."/>
        </authorList>
    </citation>
    <scope>NUCLEOTIDE SEQUENCE [LARGE SCALE GENOMIC DNA]</scope>
    <source>
        <strain evidence="2">Foshan</strain>
    </source>
</reference>
<protein>
    <submittedName>
        <fullName evidence="1">Uncharacterized protein</fullName>
    </submittedName>
</protein>
<proteinExistence type="predicted"/>